<evidence type="ECO:0000313" key="2">
    <source>
        <dbReference type="EMBL" id="GBP52777.1"/>
    </source>
</evidence>
<sequence>MGRRRGEGPAEGGGRGRGRRPISGLVPLFSHNYSKFPPAPSGADDGRPWPDSFALARPPAGFIKFVEKEI</sequence>
<dbReference type="EMBL" id="BGZK01000609">
    <property type="protein sequence ID" value="GBP52777.1"/>
    <property type="molecule type" value="Genomic_DNA"/>
</dbReference>
<name>A0A4C1WRN1_EUMVA</name>
<keyword evidence="3" id="KW-1185">Reference proteome</keyword>
<accession>A0A4C1WRN1</accession>
<proteinExistence type="predicted"/>
<comment type="caution">
    <text evidence="2">The sequence shown here is derived from an EMBL/GenBank/DDBJ whole genome shotgun (WGS) entry which is preliminary data.</text>
</comment>
<dbReference type="AlphaFoldDB" id="A0A4C1WRN1"/>
<organism evidence="2 3">
    <name type="scientific">Eumeta variegata</name>
    <name type="common">Bagworm moth</name>
    <name type="synonym">Eumeta japonica</name>
    <dbReference type="NCBI Taxonomy" id="151549"/>
    <lineage>
        <taxon>Eukaryota</taxon>
        <taxon>Metazoa</taxon>
        <taxon>Ecdysozoa</taxon>
        <taxon>Arthropoda</taxon>
        <taxon>Hexapoda</taxon>
        <taxon>Insecta</taxon>
        <taxon>Pterygota</taxon>
        <taxon>Neoptera</taxon>
        <taxon>Endopterygota</taxon>
        <taxon>Lepidoptera</taxon>
        <taxon>Glossata</taxon>
        <taxon>Ditrysia</taxon>
        <taxon>Tineoidea</taxon>
        <taxon>Psychidae</taxon>
        <taxon>Oiketicinae</taxon>
        <taxon>Eumeta</taxon>
    </lineage>
</organism>
<evidence type="ECO:0000256" key="1">
    <source>
        <dbReference type="SAM" id="MobiDB-lite"/>
    </source>
</evidence>
<gene>
    <name evidence="2" type="ORF">EVAR_27720_1</name>
</gene>
<reference evidence="2 3" key="1">
    <citation type="journal article" date="2019" name="Commun. Biol.">
        <title>The bagworm genome reveals a unique fibroin gene that provides high tensile strength.</title>
        <authorList>
            <person name="Kono N."/>
            <person name="Nakamura H."/>
            <person name="Ohtoshi R."/>
            <person name="Tomita M."/>
            <person name="Numata K."/>
            <person name="Arakawa K."/>
        </authorList>
    </citation>
    <scope>NUCLEOTIDE SEQUENCE [LARGE SCALE GENOMIC DNA]</scope>
</reference>
<protein>
    <submittedName>
        <fullName evidence="2">Uncharacterized protein</fullName>
    </submittedName>
</protein>
<feature type="region of interest" description="Disordered" evidence="1">
    <location>
        <begin position="1"/>
        <end position="24"/>
    </location>
</feature>
<dbReference type="Proteomes" id="UP000299102">
    <property type="component" value="Unassembled WGS sequence"/>
</dbReference>
<evidence type="ECO:0000313" key="3">
    <source>
        <dbReference type="Proteomes" id="UP000299102"/>
    </source>
</evidence>